<organism evidence="3 4">
    <name type="scientific">Ditylenchus dipsaci</name>
    <dbReference type="NCBI Taxonomy" id="166011"/>
    <lineage>
        <taxon>Eukaryota</taxon>
        <taxon>Metazoa</taxon>
        <taxon>Ecdysozoa</taxon>
        <taxon>Nematoda</taxon>
        <taxon>Chromadorea</taxon>
        <taxon>Rhabditida</taxon>
        <taxon>Tylenchina</taxon>
        <taxon>Tylenchomorpha</taxon>
        <taxon>Sphaerularioidea</taxon>
        <taxon>Anguinidae</taxon>
        <taxon>Anguininae</taxon>
        <taxon>Ditylenchus</taxon>
    </lineage>
</organism>
<evidence type="ECO:0000256" key="2">
    <source>
        <dbReference type="ARBA" id="ARBA00022801"/>
    </source>
</evidence>
<dbReference type="Proteomes" id="UP000887574">
    <property type="component" value="Unplaced"/>
</dbReference>
<dbReference type="GO" id="GO:0016787">
    <property type="term" value="F:hydrolase activity"/>
    <property type="evidence" value="ECO:0007669"/>
    <property type="project" value="UniProtKB-KW"/>
</dbReference>
<evidence type="ECO:0000313" key="4">
    <source>
        <dbReference type="WBParaSite" id="jg4639"/>
    </source>
</evidence>
<protein>
    <submittedName>
        <fullName evidence="4">Acid phosphatase</fullName>
    </submittedName>
</protein>
<evidence type="ECO:0000256" key="1">
    <source>
        <dbReference type="ARBA" id="ARBA00022729"/>
    </source>
</evidence>
<dbReference type="InterPro" id="IPR051558">
    <property type="entry name" value="Metallophosphoesterase_PAP"/>
</dbReference>
<keyword evidence="3" id="KW-1185">Reference proteome</keyword>
<sequence length="139" mass="15501">MVMLVYSGQPSVFCLCACMIFQSIKVIVSSRRNVSLTPAGRTAYIGGLPIYPYYSYAQNQVAKAMVKVADREKSLDFVINLGDNLYFNGADTVFDSRFENSFEEVYDQPQLSVPWFTIGAANGLFPSFSTKCATLWSSR</sequence>
<dbReference type="AlphaFoldDB" id="A0A915EF24"/>
<name>A0A915EF24_9BILA</name>
<keyword evidence="1" id="KW-0732">Signal</keyword>
<dbReference type="WBParaSite" id="jg4639">
    <property type="protein sequence ID" value="jg4639"/>
    <property type="gene ID" value="jg4639"/>
</dbReference>
<evidence type="ECO:0000313" key="3">
    <source>
        <dbReference type="Proteomes" id="UP000887574"/>
    </source>
</evidence>
<dbReference type="PANTHER" id="PTHR10161">
    <property type="entry name" value="TARTRATE-RESISTANT ACID PHOSPHATASE TYPE 5"/>
    <property type="match status" value="1"/>
</dbReference>
<keyword evidence="2" id="KW-0378">Hydrolase</keyword>
<dbReference type="SUPFAM" id="SSF56300">
    <property type="entry name" value="Metallo-dependent phosphatases"/>
    <property type="match status" value="1"/>
</dbReference>
<reference evidence="4" key="1">
    <citation type="submission" date="2022-11" db="UniProtKB">
        <authorList>
            <consortium name="WormBaseParasite"/>
        </authorList>
    </citation>
    <scope>IDENTIFICATION</scope>
</reference>
<accession>A0A915EF24</accession>
<dbReference type="PANTHER" id="PTHR10161:SF14">
    <property type="entry name" value="TARTRATE-RESISTANT ACID PHOSPHATASE TYPE 5"/>
    <property type="match status" value="1"/>
</dbReference>
<proteinExistence type="predicted"/>
<dbReference type="InterPro" id="IPR029052">
    <property type="entry name" value="Metallo-depent_PP-like"/>
</dbReference>
<dbReference type="Gene3D" id="3.60.21.10">
    <property type="match status" value="1"/>
</dbReference>